<proteinExistence type="predicted"/>
<organism evidence="2 3">
    <name type="scientific">common midwife toad virus-NL</name>
    <dbReference type="NCBI Taxonomy" id="2849710"/>
    <lineage>
        <taxon>Viruses</taxon>
        <taxon>Varidnaviria</taxon>
        <taxon>Bamfordvirae</taxon>
        <taxon>Nucleocytoviricota</taxon>
        <taxon>Megaviricetes</taxon>
        <taxon>Pimascovirales</taxon>
        <taxon>Pimascovirales incertae sedis</taxon>
        <taxon>Iridoviridae</taxon>
        <taxon>Alphairidovirinae</taxon>
        <taxon>Ranavirus</taxon>
        <taxon>Ranavirus alytes1</taxon>
        <taxon>Common midwife toad virus</taxon>
    </lineage>
</organism>
<accession>A0A0A0VGH2</accession>
<name>A0A0A0VGH2_9VIRU</name>
<evidence type="ECO:0000313" key="3">
    <source>
        <dbReference type="Proteomes" id="UP000146922"/>
    </source>
</evidence>
<keyword evidence="1" id="KW-0804">Transcription</keyword>
<dbReference type="Pfam" id="PF04947">
    <property type="entry name" value="Pox_VLTF3"/>
    <property type="match status" value="1"/>
</dbReference>
<evidence type="ECO:0000256" key="1">
    <source>
        <dbReference type="ARBA" id="ARBA00023163"/>
    </source>
</evidence>
<dbReference type="InterPro" id="IPR007031">
    <property type="entry name" value="Poxvirus_VLTF3"/>
</dbReference>
<dbReference type="OrthoDB" id="5732at10239"/>
<dbReference type="EMBL" id="KP056312">
    <property type="protein sequence ID" value="AIW68492.1"/>
    <property type="molecule type" value="Genomic_DNA"/>
</dbReference>
<dbReference type="GO" id="GO:0046782">
    <property type="term" value="P:regulation of viral transcription"/>
    <property type="evidence" value="ECO:0007669"/>
    <property type="project" value="InterPro"/>
</dbReference>
<keyword evidence="3" id="KW-1185">Reference proteome</keyword>
<sequence>MAFSTEDVLKEYDRRRRMEALLLSLYYPNDRKLLDYKEWSPPRVQVECPKAPVEWNTPPSEKGLIVGHFSGIKYKGGKAQASEVDVNKMCCWVSKFKDAMRRYQGIQTCKIPGKVLSDLDAKIKAYNLTVEGVEGFVRYSRVTKQHVAAFLKELRHSKQYENVNLIHYILTDKRADIQHLEKDLVKDFKALVESAHRMRQGHMINVKYILYQLLKKHGHGPDGPDILTVKTGSKGVLYDDSFRKIYTDLGWKFTPL</sequence>
<dbReference type="Proteomes" id="UP000146922">
    <property type="component" value="Segment"/>
</dbReference>
<evidence type="ECO:0000313" key="2">
    <source>
        <dbReference type="EMBL" id="AIW68492.1"/>
    </source>
</evidence>
<reference evidence="2 3" key="1">
    <citation type="submission" date="2014-10" db="EMBL/GenBank/DDBJ databases">
        <authorList>
            <person name="van Beurden S.J."/>
            <person name="Hughes J."/>
            <person name="Saucedo B."/>
            <person name="Rijks J."/>
            <person name="Kik M."/>
            <person name="Haenen O.L.M."/>
            <person name="Engelsma M.Y."/>
            <person name="Grone A."/>
            <person name="Verheije H."/>
            <person name="Wilkie G."/>
        </authorList>
    </citation>
    <scope>NUCLEOTIDE SEQUENCE [LARGE SCALE GENOMIC DNA]</scope>
    <source>
        <strain evidence="2">Pelophylax kl. esculentus/2013/NL</strain>
    </source>
</reference>
<protein>
    <submittedName>
        <fullName evidence="2">Putative replication factor</fullName>
    </submittedName>
</protein>